<dbReference type="EMBL" id="REGA01000014">
    <property type="protein sequence ID" value="RQG93347.1"/>
    <property type="molecule type" value="Genomic_DNA"/>
</dbReference>
<gene>
    <name evidence="1" type="ORF">EA473_15045</name>
</gene>
<organism evidence="1 2">
    <name type="scientific">Natrarchaeobius chitinivorans</name>
    <dbReference type="NCBI Taxonomy" id="1679083"/>
    <lineage>
        <taxon>Archaea</taxon>
        <taxon>Methanobacteriati</taxon>
        <taxon>Methanobacteriota</taxon>
        <taxon>Stenosarchaea group</taxon>
        <taxon>Halobacteria</taxon>
        <taxon>Halobacteriales</taxon>
        <taxon>Natrialbaceae</taxon>
        <taxon>Natrarchaeobius</taxon>
    </lineage>
</organism>
<protein>
    <submittedName>
        <fullName evidence="1">Conjugal transfer protein TraB</fullName>
    </submittedName>
</protein>
<dbReference type="OrthoDB" id="185689at2157"/>
<dbReference type="Proteomes" id="UP000282323">
    <property type="component" value="Unassembled WGS sequence"/>
</dbReference>
<dbReference type="InterPro" id="IPR046345">
    <property type="entry name" value="TraB_PrgY-like"/>
</dbReference>
<keyword evidence="2" id="KW-1185">Reference proteome</keyword>
<comment type="caution">
    <text evidence="1">The sequence shown here is derived from an EMBL/GenBank/DDBJ whole genome shotgun (WGS) entry which is preliminary data.</text>
</comment>
<dbReference type="PANTHER" id="PTHR21530">
    <property type="entry name" value="PHEROMONE SHUTDOWN PROTEIN"/>
    <property type="match status" value="1"/>
</dbReference>
<proteinExistence type="predicted"/>
<sequence>MSANGSITIVPSVHFSVSHCRRVRSAIRDEDPDLVAVELGASRYEYVDRDADPVVFDLARAVAPAPAAAYAAVRALQRTVVRLYGFDLETTDMGVAIETAAELDANVALVDDPIEETFSGIVGGVSLTTLPRILRRLMRSRRAERIEPSNATLLAPGEIESGEDVRPMIDRLRRLVPNVAEVLIDRRDRAMAERLHALRLEGYDVVAVVGVAHHDGIRRRLEGLESRADVRDVTVPIRSPSGSPERILVD</sequence>
<evidence type="ECO:0000313" key="2">
    <source>
        <dbReference type="Proteomes" id="UP000282323"/>
    </source>
</evidence>
<accession>A0A3N6LWS3</accession>
<reference evidence="1 2" key="1">
    <citation type="submission" date="2018-10" db="EMBL/GenBank/DDBJ databases">
        <title>Natrarchaeobius chitinivorans gen. nov., sp. nov., and Natrarchaeobius haloalkaliphilus sp. nov., alkaliphilic, chitin-utilizing haloarchaea from hypersaline alkaline lakes.</title>
        <authorList>
            <person name="Sorokin D.Y."/>
            <person name="Elcheninov A.G."/>
            <person name="Kostrikina N.A."/>
            <person name="Bale N.J."/>
            <person name="Sinninghe Damste J.S."/>
            <person name="Khijniak T.V."/>
            <person name="Kublanov I.V."/>
            <person name="Toshchakov S.V."/>
        </authorList>
    </citation>
    <scope>NUCLEOTIDE SEQUENCE [LARGE SCALE GENOMIC DNA]</scope>
    <source>
        <strain evidence="1 2">AArcht4T</strain>
    </source>
</reference>
<dbReference type="PANTHER" id="PTHR21530:SF7">
    <property type="entry name" value="TRAB DOMAIN-CONTAINING PROTEIN"/>
    <property type="match status" value="1"/>
</dbReference>
<evidence type="ECO:0000313" key="1">
    <source>
        <dbReference type="EMBL" id="RQG93347.1"/>
    </source>
</evidence>
<name>A0A3N6LWS3_NATCH</name>
<dbReference type="AlphaFoldDB" id="A0A3N6LWS3"/>
<dbReference type="Pfam" id="PF01963">
    <property type="entry name" value="TraB_PrgY_gumN"/>
    <property type="match status" value="1"/>
</dbReference>
<dbReference type="InterPro" id="IPR002816">
    <property type="entry name" value="TraB/PrgY/GumN_fam"/>
</dbReference>